<evidence type="ECO:0000256" key="8">
    <source>
        <dbReference type="ARBA" id="ARBA00022452"/>
    </source>
</evidence>
<feature type="binding site" description="in dimeric form" evidence="19">
    <location>
        <position position="201"/>
    </location>
    <ligand>
        <name>Ca(2+)</name>
        <dbReference type="ChEBI" id="CHEBI:29108"/>
        <label>1</label>
    </ligand>
</feature>
<evidence type="ECO:0000256" key="21">
    <source>
        <dbReference type="SAM" id="MobiDB-lite"/>
    </source>
</evidence>
<proteinExistence type="inferred from homology"/>
<dbReference type="InterPro" id="IPR036541">
    <property type="entry name" value="PLipase_A1_sf"/>
</dbReference>
<evidence type="ECO:0000256" key="7">
    <source>
        <dbReference type="ARBA" id="ARBA00021726"/>
    </source>
</evidence>
<evidence type="ECO:0000256" key="4">
    <source>
        <dbReference type="ARBA" id="ARBA00011702"/>
    </source>
</evidence>
<feature type="binding site" description="in dimeric form" evidence="19">
    <location>
        <position position="160"/>
    </location>
    <ligand>
        <name>Ca(2+)</name>
        <dbReference type="ChEBI" id="CHEBI:29108"/>
        <label>1</label>
    </ligand>
</feature>
<reference evidence="22 23" key="1">
    <citation type="submission" date="2019-06" db="EMBL/GenBank/DDBJ databases">
        <title>Whole genome sequence for Cellvibrionaceae sp. R142.</title>
        <authorList>
            <person name="Wang G."/>
        </authorList>
    </citation>
    <scope>NUCLEOTIDE SEQUENCE [LARGE SCALE GENOMIC DNA]</scope>
    <source>
        <strain evidence="22 23">R142</strain>
    </source>
</reference>
<dbReference type="EC" id="3.1.1.4" evidence="6 20"/>
<keyword evidence="8" id="KW-1134">Transmembrane beta strand</keyword>
<comment type="function">
    <text evidence="20">Hydrolysis of phosphatidylcholine with phospholipase A2 (EC 3.1.1.4) and phospholipase A1 (EC 3.1.1.32) activities.</text>
</comment>
<evidence type="ECO:0000256" key="1">
    <source>
        <dbReference type="ARBA" id="ARBA00000111"/>
    </source>
</evidence>
<keyword evidence="17 20" id="KW-0998">Cell outer membrane</keyword>
<dbReference type="AlphaFoldDB" id="A0A545TS63"/>
<feature type="active site" description="Nucleophile" evidence="18">
    <location>
        <position position="198"/>
    </location>
</feature>
<evidence type="ECO:0000256" key="14">
    <source>
        <dbReference type="ARBA" id="ARBA00022963"/>
    </source>
</evidence>
<dbReference type="CDD" id="cd00541">
    <property type="entry name" value="OMPLA"/>
    <property type="match status" value="1"/>
</dbReference>
<comment type="subunit">
    <text evidence="4 20">Homodimer; dimerization is reversible, and the dimeric form is the active one.</text>
</comment>
<evidence type="ECO:0000313" key="23">
    <source>
        <dbReference type="Proteomes" id="UP000319732"/>
    </source>
</evidence>
<evidence type="ECO:0000256" key="3">
    <source>
        <dbReference type="ARBA" id="ARBA00010525"/>
    </source>
</evidence>
<comment type="similarity">
    <text evidence="3 20">Belongs to the phospholipase A1 family.</text>
</comment>
<dbReference type="RefSeq" id="WP_142904155.1">
    <property type="nucleotide sequence ID" value="NZ_ML660092.1"/>
</dbReference>
<evidence type="ECO:0000256" key="2">
    <source>
        <dbReference type="ARBA" id="ARBA00001604"/>
    </source>
</evidence>
<evidence type="ECO:0000256" key="5">
    <source>
        <dbReference type="ARBA" id="ARBA00013179"/>
    </source>
</evidence>
<dbReference type="SUPFAM" id="SSF56931">
    <property type="entry name" value="Outer membrane phospholipase A (OMPLA)"/>
    <property type="match status" value="1"/>
</dbReference>
<dbReference type="GO" id="GO:0004623">
    <property type="term" value="F:phospholipase A2 activity"/>
    <property type="evidence" value="ECO:0007669"/>
    <property type="project" value="UniProtKB-EC"/>
</dbReference>
<feature type="region of interest" description="Disordered" evidence="21">
    <location>
        <begin position="40"/>
        <end position="61"/>
    </location>
</feature>
<dbReference type="GO" id="GO:0008970">
    <property type="term" value="F:phospholipase A1 activity"/>
    <property type="evidence" value="ECO:0007669"/>
    <property type="project" value="UniProtKB-EC"/>
</dbReference>
<evidence type="ECO:0000256" key="10">
    <source>
        <dbReference type="ARBA" id="ARBA00022723"/>
    </source>
</evidence>
<dbReference type="GO" id="GO:0016042">
    <property type="term" value="P:lipid catabolic process"/>
    <property type="evidence" value="ECO:0007669"/>
    <property type="project" value="UniProtKB-KW"/>
</dbReference>
<keyword evidence="14 20" id="KW-0442">Lipid degradation</keyword>
<sequence>MLKSLSAGLLSLYAACSFALSECRDIPDDRERLACYDDHVRPADQKSGPPPATGKKPQKKTDFSLDRMSLPTIANYFDQQKTFELTPYKANYFLPAAYNDKPNQELWELLRPGAEINNTEVKFQLSGKVKLWDDMYRGNWDLWAGYTQTAWWQLYNSDESSPFRETNYSPELSVSYYSDIDIFGFTLAQTDIGLVHQSNGRAEPLSRSWNRIYAQFNFIKGNYFISLKPWYRIPEDEDEDDNRDIDDFMGYGEYQVTYKKDKHLLSFMLRNNLRGDDNRGGAELAWAFPIKGAVKGYLQYYNGYGESLMNYNHAVNRLSLGILIFDWF</sequence>
<comment type="subcellular location">
    <subcellularLocation>
        <location evidence="20">Cell outer membrane</location>
        <topology evidence="20">Multi-pass membrane protein</topology>
    </subcellularLocation>
    <text evidence="20">One of the very few enzymes located there.</text>
</comment>
<dbReference type="GO" id="GO:0009279">
    <property type="term" value="C:cell outer membrane"/>
    <property type="evidence" value="ECO:0007669"/>
    <property type="project" value="UniProtKB-SubCell"/>
</dbReference>
<dbReference type="EMBL" id="VHSG01000010">
    <property type="protein sequence ID" value="TQV80056.1"/>
    <property type="molecule type" value="Genomic_DNA"/>
</dbReference>
<comment type="cofactor">
    <cofactor evidence="20">
        <name>Ca(2+)</name>
        <dbReference type="ChEBI" id="CHEBI:29108"/>
    </cofactor>
    <text evidence="20">Binds 1 Ca(2+) ion per monomer. In the dimeric form the Ca(2+) is bound by different amino acids with binding of each Ca(2+) shared with ligands coming from each monomer. The Ca(2+) ion may have a role in catalysis.</text>
</comment>
<evidence type="ECO:0000256" key="15">
    <source>
        <dbReference type="ARBA" id="ARBA00023098"/>
    </source>
</evidence>
<dbReference type="InterPro" id="IPR003187">
    <property type="entry name" value="PLipase_A1"/>
</dbReference>
<keyword evidence="15 20" id="KW-0443">Lipid metabolism</keyword>
<comment type="catalytic activity">
    <reaction evidence="1 20">
        <text>a 1,2-diacyl-sn-glycero-3-phosphocholine + H2O = a 2-acyl-sn-glycero-3-phosphocholine + a fatty acid + H(+)</text>
        <dbReference type="Rhea" id="RHEA:18689"/>
        <dbReference type="ChEBI" id="CHEBI:15377"/>
        <dbReference type="ChEBI" id="CHEBI:15378"/>
        <dbReference type="ChEBI" id="CHEBI:28868"/>
        <dbReference type="ChEBI" id="CHEBI:57643"/>
        <dbReference type="ChEBI" id="CHEBI:57875"/>
        <dbReference type="EC" id="3.1.1.32"/>
    </reaction>
</comment>
<keyword evidence="11 20" id="KW-0732">Signal</keyword>
<evidence type="ECO:0000313" key="22">
    <source>
        <dbReference type="EMBL" id="TQV80056.1"/>
    </source>
</evidence>
<dbReference type="Proteomes" id="UP000319732">
    <property type="component" value="Unassembled WGS sequence"/>
</dbReference>
<evidence type="ECO:0000256" key="18">
    <source>
        <dbReference type="PIRSR" id="PIRSR603187-1"/>
    </source>
</evidence>
<evidence type="ECO:0000256" key="12">
    <source>
        <dbReference type="ARBA" id="ARBA00022801"/>
    </source>
</evidence>
<evidence type="ECO:0000256" key="16">
    <source>
        <dbReference type="ARBA" id="ARBA00023136"/>
    </source>
</evidence>
<dbReference type="PRINTS" id="PR01486">
    <property type="entry name" value="PHPHLIPASEA1"/>
</dbReference>
<evidence type="ECO:0000256" key="13">
    <source>
        <dbReference type="ARBA" id="ARBA00022837"/>
    </source>
</evidence>
<dbReference type="Pfam" id="PF02253">
    <property type="entry name" value="PLA1"/>
    <property type="match status" value="1"/>
</dbReference>
<comment type="caution">
    <text evidence="22">The sequence shown here is derived from an EMBL/GenBank/DDBJ whole genome shotgun (WGS) entry which is preliminary data.</text>
</comment>
<evidence type="ECO:0000256" key="6">
    <source>
        <dbReference type="ARBA" id="ARBA00013278"/>
    </source>
</evidence>
<keyword evidence="13 19" id="KW-0106">Calcium</keyword>
<keyword evidence="10 19" id="KW-0479">Metal-binding</keyword>
<dbReference type="Gene3D" id="2.40.230.10">
    <property type="entry name" value="Phospholipase A1"/>
    <property type="match status" value="1"/>
</dbReference>
<dbReference type="OrthoDB" id="188433at2"/>
<feature type="binding site" description="in dimeric form" evidence="19">
    <location>
        <position position="206"/>
    </location>
    <ligand>
        <name>Ca(2+)</name>
        <dbReference type="ChEBI" id="CHEBI:29108"/>
        <label>1</label>
    </ligand>
</feature>
<evidence type="ECO:0000256" key="19">
    <source>
        <dbReference type="PIRSR" id="PIRSR603187-2"/>
    </source>
</evidence>
<dbReference type="EC" id="3.1.1.32" evidence="5 20"/>
<evidence type="ECO:0000256" key="17">
    <source>
        <dbReference type="ARBA" id="ARBA00023237"/>
    </source>
</evidence>
<evidence type="ECO:0000256" key="20">
    <source>
        <dbReference type="RuleBase" id="RU366027"/>
    </source>
</evidence>
<keyword evidence="12 20" id="KW-0378">Hydrolase</keyword>
<keyword evidence="9" id="KW-0812">Transmembrane</keyword>
<gene>
    <name evidence="22" type="ORF">FKG94_10315</name>
</gene>
<feature type="active site" description="Proton acceptor" evidence="18">
    <location>
        <position position="196"/>
    </location>
</feature>
<protein>
    <recommendedName>
        <fullName evidence="7 20">Phospholipase A1</fullName>
        <ecNumber evidence="5 20">3.1.1.32</ecNumber>
        <ecNumber evidence="6 20">3.1.1.4</ecNumber>
    </recommendedName>
    <alternativeName>
        <fullName evidence="20">Phosphatidylcholine 1-acylhydrolase</fullName>
    </alternativeName>
</protein>
<accession>A0A545TS63</accession>
<feature type="signal peptide" evidence="20">
    <location>
        <begin position="1"/>
        <end position="19"/>
    </location>
</feature>
<dbReference type="GO" id="GO:0005509">
    <property type="term" value="F:calcium ion binding"/>
    <property type="evidence" value="ECO:0007669"/>
    <property type="project" value="TreeGrafter"/>
</dbReference>
<keyword evidence="16" id="KW-0472">Membrane</keyword>
<feature type="chain" id="PRO_5022270675" description="Phospholipase A1" evidence="20">
    <location>
        <begin position="20"/>
        <end position="328"/>
    </location>
</feature>
<dbReference type="PANTHER" id="PTHR40457:SF1">
    <property type="entry name" value="PHOSPHOLIPASE A1"/>
    <property type="match status" value="1"/>
</dbReference>
<keyword evidence="23" id="KW-1185">Reference proteome</keyword>
<dbReference type="PANTHER" id="PTHR40457">
    <property type="entry name" value="PHOSPHOLIPASE A1"/>
    <property type="match status" value="1"/>
</dbReference>
<organism evidence="22 23">
    <name type="scientific">Exilibacterium tricleocarpae</name>
    <dbReference type="NCBI Taxonomy" id="2591008"/>
    <lineage>
        <taxon>Bacteria</taxon>
        <taxon>Pseudomonadati</taxon>
        <taxon>Pseudomonadota</taxon>
        <taxon>Gammaproteobacteria</taxon>
        <taxon>Cellvibrionales</taxon>
        <taxon>Cellvibrionaceae</taxon>
        <taxon>Exilibacterium</taxon>
    </lineage>
</organism>
<feature type="binding site" description="in dimeric form" evidence="19">
    <location>
        <position position="241"/>
    </location>
    <ligand>
        <name>Ca(2+)</name>
        <dbReference type="ChEBI" id="CHEBI:29108"/>
        <label>1</label>
    </ligand>
</feature>
<evidence type="ECO:0000256" key="11">
    <source>
        <dbReference type="ARBA" id="ARBA00022729"/>
    </source>
</evidence>
<name>A0A545TS63_9GAMM</name>
<comment type="catalytic activity">
    <reaction evidence="2 20">
        <text>a 1,2-diacyl-sn-glycero-3-phosphocholine + H2O = a 1-acyl-sn-glycero-3-phosphocholine + a fatty acid + H(+)</text>
        <dbReference type="Rhea" id="RHEA:15801"/>
        <dbReference type="ChEBI" id="CHEBI:15377"/>
        <dbReference type="ChEBI" id="CHEBI:15378"/>
        <dbReference type="ChEBI" id="CHEBI:28868"/>
        <dbReference type="ChEBI" id="CHEBI:57643"/>
        <dbReference type="ChEBI" id="CHEBI:58168"/>
        <dbReference type="EC" id="3.1.1.4"/>
    </reaction>
</comment>
<evidence type="ECO:0000256" key="9">
    <source>
        <dbReference type="ARBA" id="ARBA00022692"/>
    </source>
</evidence>